<dbReference type="PANTHER" id="PTHR30557">
    <property type="entry name" value="THIAMINE BIOSYNTHESIS PROTEIN THIC"/>
    <property type="match status" value="1"/>
</dbReference>
<evidence type="ECO:0000259" key="2">
    <source>
        <dbReference type="Pfam" id="PF13667"/>
    </source>
</evidence>
<dbReference type="AlphaFoldDB" id="A0A937W0S9"/>
<dbReference type="Pfam" id="PF13667">
    <property type="entry name" value="ThiC-associated"/>
    <property type="match status" value="1"/>
</dbReference>
<feature type="non-terminal residue" evidence="3">
    <location>
        <position position="153"/>
    </location>
</feature>
<dbReference type="GO" id="GO:0051536">
    <property type="term" value="F:iron-sulfur cluster binding"/>
    <property type="evidence" value="ECO:0007669"/>
    <property type="project" value="InterPro"/>
</dbReference>
<gene>
    <name evidence="3" type="ORF">FJZ47_13375</name>
</gene>
<evidence type="ECO:0000256" key="1">
    <source>
        <dbReference type="SAM" id="MobiDB-lite"/>
    </source>
</evidence>
<dbReference type="EMBL" id="VGLS01000403">
    <property type="protein sequence ID" value="MBM3224779.1"/>
    <property type="molecule type" value="Genomic_DNA"/>
</dbReference>
<dbReference type="InterPro" id="IPR002817">
    <property type="entry name" value="ThiC/BzaA/B"/>
</dbReference>
<dbReference type="Proteomes" id="UP000712673">
    <property type="component" value="Unassembled WGS sequence"/>
</dbReference>
<organism evidence="3 4">
    <name type="scientific">Tectimicrobiota bacterium</name>
    <dbReference type="NCBI Taxonomy" id="2528274"/>
    <lineage>
        <taxon>Bacteria</taxon>
        <taxon>Pseudomonadati</taxon>
        <taxon>Nitrospinota/Tectimicrobiota group</taxon>
        <taxon>Candidatus Tectimicrobiota</taxon>
    </lineage>
</organism>
<dbReference type="GO" id="GO:0009228">
    <property type="term" value="P:thiamine biosynthetic process"/>
    <property type="evidence" value="ECO:0007669"/>
    <property type="project" value="InterPro"/>
</dbReference>
<evidence type="ECO:0000313" key="4">
    <source>
        <dbReference type="Proteomes" id="UP000712673"/>
    </source>
</evidence>
<evidence type="ECO:0000313" key="3">
    <source>
        <dbReference type="EMBL" id="MBM3224779.1"/>
    </source>
</evidence>
<feature type="region of interest" description="Disordered" evidence="1">
    <location>
        <begin position="48"/>
        <end position="81"/>
    </location>
</feature>
<reference evidence="3" key="1">
    <citation type="submission" date="2019-03" db="EMBL/GenBank/DDBJ databases">
        <title>Lake Tanganyika Metagenome-Assembled Genomes (MAGs).</title>
        <authorList>
            <person name="Tran P."/>
        </authorList>
    </citation>
    <scope>NUCLEOTIDE SEQUENCE</scope>
    <source>
        <strain evidence="3">K_DeepCast_65m_m2_066</strain>
    </source>
</reference>
<dbReference type="GO" id="GO:0005829">
    <property type="term" value="C:cytosol"/>
    <property type="evidence" value="ECO:0007669"/>
    <property type="project" value="TreeGrafter"/>
</dbReference>
<sequence>MAESHGMHTQSTRRHTSETPLGSRKVYVQGSTPAMRVPMREIVLASTRTPTGQLEANPPLRVYDTSGPYTDPAFTPDLQQGLPPQRLGWILARGDVESLSMPSSAYRKQRDADPSLDAIRFPSPRQPLRAKPGTRVTQMHYARRGTITPEMEF</sequence>
<dbReference type="PANTHER" id="PTHR30557:SF1">
    <property type="entry name" value="PHOSPHOMETHYLPYRIMIDINE SYNTHASE, CHLOROPLASTIC"/>
    <property type="match status" value="1"/>
</dbReference>
<protein>
    <submittedName>
        <fullName evidence="3">Phosphomethylpyrimidine synthase ThiC</fullName>
    </submittedName>
</protein>
<comment type="caution">
    <text evidence="3">The sequence shown here is derived from an EMBL/GenBank/DDBJ whole genome shotgun (WGS) entry which is preliminary data.</text>
</comment>
<name>A0A937W0S9_UNCTE</name>
<feature type="region of interest" description="Disordered" evidence="1">
    <location>
        <begin position="1"/>
        <end position="32"/>
    </location>
</feature>
<dbReference type="InterPro" id="IPR025747">
    <property type="entry name" value="ThiC-associated_dom"/>
</dbReference>
<feature type="domain" description="ThiC-associated" evidence="2">
    <location>
        <begin position="22"/>
        <end position="97"/>
    </location>
</feature>
<accession>A0A937W0S9</accession>
<proteinExistence type="predicted"/>